<dbReference type="AlphaFoldDB" id="A0A318V612"/>
<accession>A0A318V612</accession>
<gene>
    <name evidence="2" type="ORF">DFP75_10153</name>
</gene>
<dbReference type="EMBL" id="QKLW01000001">
    <property type="protein sequence ID" value="PYF84034.1"/>
    <property type="molecule type" value="Genomic_DNA"/>
</dbReference>
<keyword evidence="1" id="KW-0812">Transmembrane</keyword>
<name>A0A318V612_9GAMM</name>
<evidence type="ECO:0000313" key="2">
    <source>
        <dbReference type="EMBL" id="PYF84034.1"/>
    </source>
</evidence>
<evidence type="ECO:0000256" key="1">
    <source>
        <dbReference type="SAM" id="Phobius"/>
    </source>
</evidence>
<keyword evidence="3" id="KW-1185">Reference proteome</keyword>
<dbReference type="Proteomes" id="UP000247551">
    <property type="component" value="Unassembled WGS sequence"/>
</dbReference>
<reference evidence="2 3" key="1">
    <citation type="submission" date="2018-06" db="EMBL/GenBank/DDBJ databases">
        <title>Genomic Encyclopedia of Type Strains, Phase III (KMG-III): the genomes of soil and plant-associated and newly described type strains.</title>
        <authorList>
            <person name="Whitman W."/>
        </authorList>
    </citation>
    <scope>NUCLEOTIDE SEQUENCE [LARGE SCALE GENOMIC DNA]</scope>
    <source>
        <strain evidence="2 3">CECT 7730</strain>
    </source>
</reference>
<feature type="transmembrane region" description="Helical" evidence="1">
    <location>
        <begin position="64"/>
        <end position="84"/>
    </location>
</feature>
<keyword evidence="1" id="KW-0472">Membrane</keyword>
<sequence length="87" mass="10247">MGLCFKQLTPKNLPQKNILIDVIDFINDIHYHLSQPLTMEYIMKSKNFVQPHHNYAETKKTTDYWGMLFIGFIFLSSMSCFLFANHS</sequence>
<keyword evidence="1" id="KW-1133">Transmembrane helix</keyword>
<proteinExistence type="predicted"/>
<evidence type="ECO:0000313" key="3">
    <source>
        <dbReference type="Proteomes" id="UP000247551"/>
    </source>
</evidence>
<organism evidence="2 3">
    <name type="scientific">Marinomonas alcarazii</name>
    <dbReference type="NCBI Taxonomy" id="491949"/>
    <lineage>
        <taxon>Bacteria</taxon>
        <taxon>Pseudomonadati</taxon>
        <taxon>Pseudomonadota</taxon>
        <taxon>Gammaproteobacteria</taxon>
        <taxon>Oceanospirillales</taxon>
        <taxon>Oceanospirillaceae</taxon>
        <taxon>Marinomonas</taxon>
    </lineage>
</organism>
<comment type="caution">
    <text evidence="2">The sequence shown here is derived from an EMBL/GenBank/DDBJ whole genome shotgun (WGS) entry which is preliminary data.</text>
</comment>
<protein>
    <submittedName>
        <fullName evidence="2">Uncharacterized protein</fullName>
    </submittedName>
</protein>